<dbReference type="AlphaFoldDB" id="A0A918TI61"/>
<comment type="caution">
    <text evidence="2">The sequence shown here is derived from an EMBL/GenBank/DDBJ whole genome shotgun (WGS) entry which is preliminary data.</text>
</comment>
<reference evidence="2" key="1">
    <citation type="journal article" date="2014" name="Int. J. Syst. Evol. Microbiol.">
        <title>Complete genome sequence of Corynebacterium casei LMG S-19264T (=DSM 44701T), isolated from a smear-ripened cheese.</title>
        <authorList>
            <consortium name="US DOE Joint Genome Institute (JGI-PGF)"/>
            <person name="Walter F."/>
            <person name="Albersmeier A."/>
            <person name="Kalinowski J."/>
            <person name="Ruckert C."/>
        </authorList>
    </citation>
    <scope>NUCLEOTIDE SEQUENCE</scope>
    <source>
        <strain evidence="2">KCTC 23310</strain>
    </source>
</reference>
<keyword evidence="1" id="KW-0732">Signal</keyword>
<feature type="chain" id="PRO_5037642553" evidence="1">
    <location>
        <begin position="18"/>
        <end position="157"/>
    </location>
</feature>
<protein>
    <submittedName>
        <fullName evidence="2">Uncharacterized protein</fullName>
    </submittedName>
</protein>
<gene>
    <name evidence="2" type="ORF">GCM10007315_07690</name>
</gene>
<evidence type="ECO:0000256" key="1">
    <source>
        <dbReference type="SAM" id="SignalP"/>
    </source>
</evidence>
<evidence type="ECO:0000313" key="2">
    <source>
        <dbReference type="EMBL" id="GHC48188.1"/>
    </source>
</evidence>
<accession>A0A918TI61</accession>
<proteinExistence type="predicted"/>
<reference evidence="2" key="2">
    <citation type="submission" date="2020-09" db="EMBL/GenBank/DDBJ databases">
        <authorList>
            <person name="Sun Q."/>
            <person name="Kim S."/>
        </authorList>
    </citation>
    <scope>NUCLEOTIDE SEQUENCE</scope>
    <source>
        <strain evidence="2">KCTC 23310</strain>
    </source>
</reference>
<organism evidence="2 3">
    <name type="scientific">Neogemmobacter tilapiae</name>
    <dbReference type="NCBI Taxonomy" id="875041"/>
    <lineage>
        <taxon>Bacteria</taxon>
        <taxon>Pseudomonadati</taxon>
        <taxon>Pseudomonadota</taxon>
        <taxon>Alphaproteobacteria</taxon>
        <taxon>Rhodobacterales</taxon>
        <taxon>Paracoccaceae</taxon>
        <taxon>Neogemmobacter</taxon>
    </lineage>
</organism>
<evidence type="ECO:0000313" key="3">
    <source>
        <dbReference type="Proteomes" id="UP000638981"/>
    </source>
</evidence>
<feature type="signal peptide" evidence="1">
    <location>
        <begin position="1"/>
        <end position="17"/>
    </location>
</feature>
<dbReference type="RefSeq" id="WP_189410303.1">
    <property type="nucleotide sequence ID" value="NZ_BMYJ01000002.1"/>
</dbReference>
<keyword evidence="3" id="KW-1185">Reference proteome</keyword>
<name>A0A918TI61_9RHOB</name>
<dbReference type="EMBL" id="BMYJ01000002">
    <property type="protein sequence ID" value="GHC48188.1"/>
    <property type="molecule type" value="Genomic_DNA"/>
</dbReference>
<sequence length="157" mass="16696">MNKALVLALFLPEAALADCAEGTFLSCTIKGKALDVCVAGDRVTYAFGPAGVPELELSEPLSALTHSPWSGVGRSIWEGLGFRNEGYTYEAYLSFDRLNQAAGMEGGVTVLKGEKIVTQLACDAGTVEGHFDTLTEAMAGQGYCWNPADFRYQQGGC</sequence>
<dbReference type="Proteomes" id="UP000638981">
    <property type="component" value="Unassembled WGS sequence"/>
</dbReference>